<protein>
    <recommendedName>
        <fullName evidence="3">DUF4304 domain-containing protein</fullName>
    </recommendedName>
</protein>
<dbReference type="AlphaFoldDB" id="A5FLI4"/>
<dbReference type="Proteomes" id="UP000006694">
    <property type="component" value="Chromosome"/>
</dbReference>
<organism evidence="1 2">
    <name type="scientific">Flavobacterium johnsoniae (strain ATCC 17061 / DSM 2064 / JCM 8514 / BCRC 14874 / CCUG 350202 / NBRC 14942 / NCIMB 11054 / UW101)</name>
    <name type="common">Cytophaga johnsonae</name>
    <dbReference type="NCBI Taxonomy" id="376686"/>
    <lineage>
        <taxon>Bacteria</taxon>
        <taxon>Pseudomonadati</taxon>
        <taxon>Bacteroidota</taxon>
        <taxon>Flavobacteriia</taxon>
        <taxon>Flavobacteriales</taxon>
        <taxon>Flavobacteriaceae</taxon>
        <taxon>Flavobacterium</taxon>
    </lineage>
</organism>
<keyword evidence="2" id="KW-1185">Reference proteome</keyword>
<dbReference type="Pfam" id="PF14137">
    <property type="entry name" value="DUF4304"/>
    <property type="match status" value="1"/>
</dbReference>
<gene>
    <name evidence="1" type="ordered locus">Fjoh_0892</name>
</gene>
<dbReference type="RefSeq" id="WP_012022979.1">
    <property type="nucleotide sequence ID" value="NC_009441.1"/>
</dbReference>
<dbReference type="OrthoDB" id="6041377at2"/>
<dbReference type="HOGENOM" id="CLU_1683968_0_0_10"/>
<evidence type="ECO:0000313" key="1">
    <source>
        <dbReference type="EMBL" id="ABQ03926.1"/>
    </source>
</evidence>
<proteinExistence type="predicted"/>
<dbReference type="EMBL" id="CP000685">
    <property type="protein sequence ID" value="ABQ03926.1"/>
    <property type="molecule type" value="Genomic_DNA"/>
</dbReference>
<dbReference type="eggNOG" id="ENOG5034BP0">
    <property type="taxonomic scope" value="Bacteria"/>
</dbReference>
<dbReference type="GeneID" id="31763763"/>
<sequence length="156" mass="18072">MKNKKIQTGKIFGKAAKETGFKGSGVTRYIEFPNYWLLVNHQKSFYSIHFYANVGLIYKELVDHTITEDELKNAFKGKSAIFPHVTFRIESCPGMPEDLTIQIGRAVENGQEERLENVLKEALTKLLSFMEKNYSRQDIRKMYEDKKLSAMILKEV</sequence>
<evidence type="ECO:0008006" key="3">
    <source>
        <dbReference type="Google" id="ProtNLM"/>
    </source>
</evidence>
<name>A5FLI4_FLAJ1</name>
<dbReference type="InterPro" id="IPR025412">
    <property type="entry name" value="DUF4304"/>
</dbReference>
<reference evidence="1 2" key="1">
    <citation type="journal article" date="2009" name="Appl. Environ. Microbiol.">
        <title>Novel features of the polysaccharide-digesting gliding bacterium Flavobacterium johnsoniae as revealed by genome sequence analysis.</title>
        <authorList>
            <person name="McBride M.J."/>
            <person name="Xie G."/>
            <person name="Martens E.C."/>
            <person name="Lapidus A."/>
            <person name="Henrissat B."/>
            <person name="Rhodes R.G."/>
            <person name="Goltsman E."/>
            <person name="Wang W."/>
            <person name="Xu J."/>
            <person name="Hunnicutt D.W."/>
            <person name="Staroscik A.M."/>
            <person name="Hoover T.R."/>
            <person name="Cheng Y.Q."/>
            <person name="Stein J.L."/>
        </authorList>
    </citation>
    <scope>NUCLEOTIDE SEQUENCE [LARGE SCALE GENOMIC DNA]</scope>
    <source>
        <strain evidence="2">ATCC 17061 / DSM 2064 / JCM 8514 / BCRC 14874 / CCUG 350202 / NBRC 14942 / NCIMB 11054 / UW101</strain>
    </source>
</reference>
<dbReference type="KEGG" id="fjo:Fjoh_0892"/>
<accession>A5FLI4</accession>
<evidence type="ECO:0000313" key="2">
    <source>
        <dbReference type="Proteomes" id="UP000006694"/>
    </source>
</evidence>